<feature type="compositionally biased region" description="Basic residues" evidence="9">
    <location>
        <begin position="155"/>
        <end position="167"/>
    </location>
</feature>
<dbReference type="AlphaFoldDB" id="A0AAV8W6U3"/>
<gene>
    <name evidence="11" type="ORF">NQ315_004108</name>
</gene>
<evidence type="ECO:0000256" key="4">
    <source>
        <dbReference type="ARBA" id="ARBA00023125"/>
    </source>
</evidence>
<dbReference type="GO" id="GO:0007399">
    <property type="term" value="P:nervous system development"/>
    <property type="evidence" value="ECO:0007669"/>
    <property type="project" value="UniProtKB-KW"/>
</dbReference>
<comment type="caution">
    <text evidence="11">The sequence shown here is derived from an EMBL/GenBank/DDBJ whole genome shotgun (WGS) entry which is preliminary data.</text>
</comment>
<keyword evidence="5 7" id="KW-0371">Homeobox</keyword>
<dbReference type="GO" id="GO:0005634">
    <property type="term" value="C:nucleus"/>
    <property type="evidence" value="ECO:0007669"/>
    <property type="project" value="UniProtKB-SubCell"/>
</dbReference>
<keyword evidence="2" id="KW-0217">Developmental protein</keyword>
<feature type="compositionally biased region" description="Low complexity" evidence="9">
    <location>
        <begin position="168"/>
        <end position="202"/>
    </location>
</feature>
<comment type="subcellular location">
    <subcellularLocation>
        <location evidence="1 7 8">Nucleus</location>
    </subcellularLocation>
</comment>
<evidence type="ECO:0000256" key="8">
    <source>
        <dbReference type="RuleBase" id="RU000682"/>
    </source>
</evidence>
<evidence type="ECO:0000256" key="6">
    <source>
        <dbReference type="ARBA" id="ARBA00023242"/>
    </source>
</evidence>
<feature type="domain" description="Homeobox" evidence="10">
    <location>
        <begin position="89"/>
        <end position="149"/>
    </location>
</feature>
<name>A0AAV8W6U3_9CUCU</name>
<sequence length="337" mass="37345">ASSGTKTSPLVIDFPGYSRSGSLYPNMNMAHPCSSQDPVGVLRYPLNSSTGPHGPFPPHTSLSNGLIMPRLGAYAPTHQVPFQQAVAPRKQRRERTTFTRTQLDVLEELFDKTRYPDIFMREAAAVKIKLPESRVQVWFKNRRAKFRQQALQARTTRRSPPKSKPRKQSPAPAASAPPTSIPTATNMLPGSLPTPTASLSPPIRNEASPVQNFRNNGGELTPLGSNTSSVITTPSPPITPGSIPPVGYQQENYNWHANVQNSSSHYYYGQNYNTAYYSQMDYYAQQSSQNQIAMNHMGETYHQMGAYQGMPMPSTSHASNFNARYADCGLDYQNQMV</sequence>
<evidence type="ECO:0000256" key="7">
    <source>
        <dbReference type="PROSITE-ProRule" id="PRU00108"/>
    </source>
</evidence>
<evidence type="ECO:0000256" key="9">
    <source>
        <dbReference type="SAM" id="MobiDB-lite"/>
    </source>
</evidence>
<evidence type="ECO:0000259" key="10">
    <source>
        <dbReference type="PROSITE" id="PS50071"/>
    </source>
</evidence>
<organism evidence="11 12">
    <name type="scientific">Exocentrus adspersus</name>
    <dbReference type="NCBI Taxonomy" id="1586481"/>
    <lineage>
        <taxon>Eukaryota</taxon>
        <taxon>Metazoa</taxon>
        <taxon>Ecdysozoa</taxon>
        <taxon>Arthropoda</taxon>
        <taxon>Hexapoda</taxon>
        <taxon>Insecta</taxon>
        <taxon>Pterygota</taxon>
        <taxon>Neoptera</taxon>
        <taxon>Endopterygota</taxon>
        <taxon>Coleoptera</taxon>
        <taxon>Polyphaga</taxon>
        <taxon>Cucujiformia</taxon>
        <taxon>Chrysomeloidea</taxon>
        <taxon>Cerambycidae</taxon>
        <taxon>Lamiinae</taxon>
        <taxon>Acanthocinini</taxon>
        <taxon>Exocentrus</taxon>
    </lineage>
</organism>
<evidence type="ECO:0000256" key="2">
    <source>
        <dbReference type="ARBA" id="ARBA00022473"/>
    </source>
</evidence>
<dbReference type="Gene3D" id="1.10.10.60">
    <property type="entry name" value="Homeodomain-like"/>
    <property type="match status" value="1"/>
</dbReference>
<reference evidence="11 12" key="1">
    <citation type="journal article" date="2023" name="Insect Mol. Biol.">
        <title>Genome sequencing provides insights into the evolution of gene families encoding plant cell wall-degrading enzymes in longhorned beetles.</title>
        <authorList>
            <person name="Shin N.R."/>
            <person name="Okamura Y."/>
            <person name="Kirsch R."/>
            <person name="Pauchet Y."/>
        </authorList>
    </citation>
    <scope>NUCLEOTIDE SEQUENCE [LARGE SCALE GENOMIC DNA]</scope>
    <source>
        <strain evidence="11">EAD_L_NR</strain>
    </source>
</reference>
<keyword evidence="6 7" id="KW-0539">Nucleus</keyword>
<proteinExistence type="predicted"/>
<evidence type="ECO:0000313" key="11">
    <source>
        <dbReference type="EMBL" id="KAJ8922173.1"/>
    </source>
</evidence>
<dbReference type="FunFam" id="1.10.10.60:FF:000068">
    <property type="entry name" value="Orthodenticle homeobox 1"/>
    <property type="match status" value="1"/>
</dbReference>
<dbReference type="SUPFAM" id="SSF46689">
    <property type="entry name" value="Homeodomain-like"/>
    <property type="match status" value="1"/>
</dbReference>
<protein>
    <recommendedName>
        <fullName evidence="10">Homeobox domain-containing protein</fullName>
    </recommendedName>
</protein>
<dbReference type="Pfam" id="PF00046">
    <property type="entry name" value="Homeodomain"/>
    <property type="match status" value="1"/>
</dbReference>
<keyword evidence="12" id="KW-1185">Reference proteome</keyword>
<dbReference type="GO" id="GO:0000981">
    <property type="term" value="F:DNA-binding transcription factor activity, RNA polymerase II-specific"/>
    <property type="evidence" value="ECO:0007669"/>
    <property type="project" value="TreeGrafter"/>
</dbReference>
<dbReference type="EMBL" id="JANEYG010000007">
    <property type="protein sequence ID" value="KAJ8922173.1"/>
    <property type="molecule type" value="Genomic_DNA"/>
</dbReference>
<keyword evidence="3" id="KW-0524">Neurogenesis</keyword>
<dbReference type="PANTHER" id="PTHR45793">
    <property type="entry name" value="HOMEOBOX PROTEIN"/>
    <property type="match status" value="1"/>
</dbReference>
<evidence type="ECO:0000313" key="12">
    <source>
        <dbReference type="Proteomes" id="UP001159042"/>
    </source>
</evidence>
<dbReference type="GO" id="GO:0000978">
    <property type="term" value="F:RNA polymerase II cis-regulatory region sequence-specific DNA binding"/>
    <property type="evidence" value="ECO:0007669"/>
    <property type="project" value="TreeGrafter"/>
</dbReference>
<evidence type="ECO:0000256" key="3">
    <source>
        <dbReference type="ARBA" id="ARBA00022902"/>
    </source>
</evidence>
<feature type="DNA-binding region" description="Homeobox" evidence="7">
    <location>
        <begin position="91"/>
        <end position="150"/>
    </location>
</feature>
<feature type="region of interest" description="Disordered" evidence="9">
    <location>
        <begin position="147"/>
        <end position="244"/>
    </location>
</feature>
<keyword evidence="4 7" id="KW-0238">DNA-binding</keyword>
<dbReference type="InterPro" id="IPR001356">
    <property type="entry name" value="HD"/>
</dbReference>
<feature type="non-terminal residue" evidence="11">
    <location>
        <position position="1"/>
    </location>
</feature>
<dbReference type="CDD" id="cd00086">
    <property type="entry name" value="homeodomain"/>
    <property type="match status" value="1"/>
</dbReference>
<dbReference type="PROSITE" id="PS50071">
    <property type="entry name" value="HOMEOBOX_2"/>
    <property type="match status" value="1"/>
</dbReference>
<evidence type="ECO:0000256" key="1">
    <source>
        <dbReference type="ARBA" id="ARBA00004123"/>
    </source>
</evidence>
<dbReference type="InterPro" id="IPR009057">
    <property type="entry name" value="Homeodomain-like_sf"/>
</dbReference>
<evidence type="ECO:0000256" key="5">
    <source>
        <dbReference type="ARBA" id="ARBA00023155"/>
    </source>
</evidence>
<dbReference type="PANTHER" id="PTHR45793:SF5">
    <property type="entry name" value="HOMEOTIC PROTEIN OCELLILESS"/>
    <property type="match status" value="1"/>
</dbReference>
<accession>A0AAV8W6U3</accession>
<feature type="compositionally biased region" description="Pro residues" evidence="9">
    <location>
        <begin position="234"/>
        <end position="243"/>
    </location>
</feature>
<dbReference type="Proteomes" id="UP001159042">
    <property type="component" value="Unassembled WGS sequence"/>
</dbReference>
<dbReference type="GO" id="GO:0045944">
    <property type="term" value="P:positive regulation of transcription by RNA polymerase II"/>
    <property type="evidence" value="ECO:0007669"/>
    <property type="project" value="UniProtKB-ARBA"/>
</dbReference>
<dbReference type="SMART" id="SM00389">
    <property type="entry name" value="HOX"/>
    <property type="match status" value="1"/>
</dbReference>